<sequence>MNLILLGAGLIVLLIPGLAGMAWLRPFDPAREPAEFLADAIALSISLTSLAGLLFNLLGIYPGAAGAAILYGLCLAGAVTGFLYRGSAPFPVRQKLPALFNGLAAGVCIAALLWFRLYQVRNLVLPNWVDSVHHTLIVRVILERGGLPGDLHPYLDAPFSYHYGFHLLAASFASWAQLSPDQAVLLLGQAINALIALSIYRLARGLEIPRSAAALAGLLTGFGFHMPAYYATWGRYTLSTGLVVLFPAMAAALEVRRHPGNRRAGLFFALLTAGVCLSQYLAIVFLVLFLFVLALPGLWQAIKRRSVHLAPLELAGWAWAGGILAFPWLFRALMDNLSQARVQGIRLAVRSSDWNYLISLLGPRSNHILLGFAALGLLLAGLSAPSSLRLFAAWSSLMLLFSQPFFLQLGPFRPDLYAIVLFAPAAILLVYLIDRACAALGRRTHPRLATGAMILVSSLLLLWGIRENRNIINPVTVLATRADLHALRWAQANLPSDARFFINATPWQGNIYRGTDGGYWLMPYAGFYTLVPPVPYMWLDSSSIEQINRLAHLAGQVKGCTPDFWEIVREARLTHVYIHEGKGSLQSAPLDFCPRLTLLYRQQGVSIYAIEQLP</sequence>
<dbReference type="AlphaFoldDB" id="A0A3D1JJ97"/>
<feature type="transmembrane region" description="Helical" evidence="1">
    <location>
        <begin position="96"/>
        <end position="117"/>
    </location>
</feature>
<organism evidence="2 3">
    <name type="scientific">Anaerolinea thermolimosa</name>
    <dbReference type="NCBI Taxonomy" id="229919"/>
    <lineage>
        <taxon>Bacteria</taxon>
        <taxon>Bacillati</taxon>
        <taxon>Chloroflexota</taxon>
        <taxon>Anaerolineae</taxon>
        <taxon>Anaerolineales</taxon>
        <taxon>Anaerolineaceae</taxon>
        <taxon>Anaerolinea</taxon>
    </lineage>
</organism>
<protein>
    <recommendedName>
        <fullName evidence="4">Glycosyltransferase RgtA/B/C/D-like domain-containing protein</fullName>
    </recommendedName>
</protein>
<dbReference type="OrthoDB" id="144271at2"/>
<feature type="transmembrane region" description="Helical" evidence="1">
    <location>
        <begin position="183"/>
        <end position="200"/>
    </location>
</feature>
<evidence type="ECO:0000313" key="2">
    <source>
        <dbReference type="EMBL" id="HCE18649.1"/>
    </source>
</evidence>
<feature type="transmembrane region" description="Helical" evidence="1">
    <location>
        <begin position="267"/>
        <end position="294"/>
    </location>
</feature>
<gene>
    <name evidence="2" type="ORF">DEQ80_12400</name>
</gene>
<keyword evidence="1" id="KW-1133">Transmembrane helix</keyword>
<feature type="transmembrane region" description="Helical" evidence="1">
    <location>
        <begin position="236"/>
        <end position="255"/>
    </location>
</feature>
<name>A0A3D1JJ97_9CHLR</name>
<feature type="transmembrane region" description="Helical" evidence="1">
    <location>
        <begin position="64"/>
        <end position="84"/>
    </location>
</feature>
<feature type="transmembrane region" description="Helical" evidence="1">
    <location>
        <begin position="36"/>
        <end position="58"/>
    </location>
</feature>
<feature type="transmembrane region" description="Helical" evidence="1">
    <location>
        <begin position="445"/>
        <end position="465"/>
    </location>
</feature>
<dbReference type="RefSeq" id="WP_062193608.1">
    <property type="nucleotide sequence ID" value="NZ_DF967965.1"/>
</dbReference>
<evidence type="ECO:0008006" key="4">
    <source>
        <dbReference type="Google" id="ProtNLM"/>
    </source>
</evidence>
<feature type="transmembrane region" description="Helical" evidence="1">
    <location>
        <begin position="368"/>
        <end position="385"/>
    </location>
</feature>
<reference evidence="2 3" key="1">
    <citation type="journal article" date="2018" name="Nat. Biotechnol.">
        <title>A standardized bacterial taxonomy based on genome phylogeny substantially revises the tree of life.</title>
        <authorList>
            <person name="Parks D.H."/>
            <person name="Chuvochina M."/>
            <person name="Waite D.W."/>
            <person name="Rinke C."/>
            <person name="Skarshewski A."/>
            <person name="Chaumeil P.A."/>
            <person name="Hugenholtz P."/>
        </authorList>
    </citation>
    <scope>NUCLEOTIDE SEQUENCE [LARGE SCALE GENOMIC DNA]</scope>
    <source>
        <strain evidence="2">UBA8781</strain>
    </source>
</reference>
<feature type="transmembrane region" description="Helical" evidence="1">
    <location>
        <begin position="6"/>
        <end position="24"/>
    </location>
</feature>
<evidence type="ECO:0000313" key="3">
    <source>
        <dbReference type="Proteomes" id="UP000264141"/>
    </source>
</evidence>
<proteinExistence type="predicted"/>
<comment type="caution">
    <text evidence="2">The sequence shown here is derived from an EMBL/GenBank/DDBJ whole genome shotgun (WGS) entry which is preliminary data.</text>
</comment>
<keyword evidence="1" id="KW-0472">Membrane</keyword>
<keyword evidence="1" id="KW-0812">Transmembrane</keyword>
<evidence type="ECO:0000256" key="1">
    <source>
        <dbReference type="SAM" id="Phobius"/>
    </source>
</evidence>
<feature type="transmembrane region" description="Helical" evidence="1">
    <location>
        <begin position="314"/>
        <end position="333"/>
    </location>
</feature>
<accession>A0A3D1JJ97</accession>
<dbReference type="STRING" id="229919.GCA_001050195_02215"/>
<dbReference type="Proteomes" id="UP000264141">
    <property type="component" value="Unassembled WGS sequence"/>
</dbReference>
<feature type="transmembrane region" description="Helical" evidence="1">
    <location>
        <begin position="416"/>
        <end position="433"/>
    </location>
</feature>
<dbReference type="EMBL" id="DPBP01000048">
    <property type="protein sequence ID" value="HCE18649.1"/>
    <property type="molecule type" value="Genomic_DNA"/>
</dbReference>